<dbReference type="EMBL" id="MRCE01000003">
    <property type="protein sequence ID" value="OKH40207.1"/>
    <property type="molecule type" value="Genomic_DNA"/>
</dbReference>
<proteinExistence type="predicted"/>
<keyword evidence="2" id="KW-0812">Transmembrane</keyword>
<feature type="transmembrane region" description="Helical" evidence="2">
    <location>
        <begin position="181"/>
        <end position="200"/>
    </location>
</feature>
<comment type="caution">
    <text evidence="3">The sequence shown here is derived from an EMBL/GenBank/DDBJ whole genome shotgun (WGS) entry which is preliminary data.</text>
</comment>
<dbReference type="SUPFAM" id="SSF48452">
    <property type="entry name" value="TPR-like"/>
    <property type="match status" value="1"/>
</dbReference>
<sequence>MRQLVSWLNRGNVILIMAFFTLVIGAILPWYILPQETLEVFGVSLNLANSIRFFVAFPVILGIIVAFFYHNSTSLRLLFWGLFIGVLLYPYFIVTWSPTVAFLAKAYYEQLERVTLHVESNFYQVQFQWKQNINLAQSQPLETIFGLSIKDSRFFQMASWEQLLQEGFGYSNSFFNSLGRGWILTVIGLAIALIALYLKLANSHLEIFVKDCCKFLPFFSLLIGLITLSIIAVNIANYQLEVLYAKGEYSQVVTLSKNLTSWYPPLQGDKSFLERAAKAGFYAAQPDPALIAFAQGLERYNLDDYDKAAQYFQQAIDVNPKLFLARGYLATTILNQAVDYFKSPFVANRPLNTRFPYKYNFLDSPRAGESINNTKPRLTAERCQRVLEIFPNHLEALYDLMLVRLVNGEFDKSAAIAQKIIITKKYFQQPMLALLGQAYLHLSWNNYQKNELPQAWKRYRQSIDPKTWETSLEAEP</sequence>
<feature type="transmembrane region" description="Helical" evidence="2">
    <location>
        <begin position="77"/>
        <end position="94"/>
    </location>
</feature>
<dbReference type="Proteomes" id="UP000185860">
    <property type="component" value="Unassembled WGS sequence"/>
</dbReference>
<reference evidence="3 4" key="1">
    <citation type="submission" date="2016-11" db="EMBL/GenBank/DDBJ databases">
        <title>Draft Genome Sequences of Nine Cyanobacterial Strains from Diverse Habitats.</title>
        <authorList>
            <person name="Zhu T."/>
            <person name="Hou S."/>
            <person name="Lu X."/>
            <person name="Hess W.R."/>
        </authorList>
    </citation>
    <scope>NUCLEOTIDE SEQUENCE [LARGE SCALE GENOMIC DNA]</scope>
    <source>
        <strain evidence="3 4">IAM M-71</strain>
    </source>
</reference>
<dbReference type="SMART" id="SM00028">
    <property type="entry name" value="TPR"/>
    <property type="match status" value="1"/>
</dbReference>
<protein>
    <submittedName>
        <fullName evidence="3">Uncharacterized protein</fullName>
    </submittedName>
</protein>
<organism evidence="3 4">
    <name type="scientific">[Phormidium ambiguum] IAM M-71</name>
    <dbReference type="NCBI Taxonomy" id="454136"/>
    <lineage>
        <taxon>Bacteria</taxon>
        <taxon>Bacillati</taxon>
        <taxon>Cyanobacteriota</taxon>
        <taxon>Cyanophyceae</taxon>
        <taxon>Oscillatoriophycideae</taxon>
        <taxon>Aerosakkonematales</taxon>
        <taxon>Aerosakkonemataceae</taxon>
        <taxon>Floridanema</taxon>
    </lineage>
</organism>
<accession>A0A1U7IRZ0</accession>
<dbReference type="PROSITE" id="PS50005">
    <property type="entry name" value="TPR"/>
    <property type="match status" value="1"/>
</dbReference>
<feature type="transmembrane region" description="Helical" evidence="2">
    <location>
        <begin position="53"/>
        <end position="70"/>
    </location>
</feature>
<evidence type="ECO:0000256" key="1">
    <source>
        <dbReference type="PROSITE-ProRule" id="PRU00339"/>
    </source>
</evidence>
<evidence type="ECO:0000256" key="2">
    <source>
        <dbReference type="SAM" id="Phobius"/>
    </source>
</evidence>
<feature type="transmembrane region" description="Helical" evidence="2">
    <location>
        <begin position="12"/>
        <end position="33"/>
    </location>
</feature>
<dbReference type="Gene3D" id="1.25.40.10">
    <property type="entry name" value="Tetratricopeptide repeat domain"/>
    <property type="match status" value="2"/>
</dbReference>
<dbReference type="AlphaFoldDB" id="A0A1U7IRZ0"/>
<feature type="transmembrane region" description="Helical" evidence="2">
    <location>
        <begin position="212"/>
        <end position="236"/>
    </location>
</feature>
<keyword evidence="1" id="KW-0802">TPR repeat</keyword>
<feature type="repeat" description="TPR" evidence="1">
    <location>
        <begin position="289"/>
        <end position="322"/>
    </location>
</feature>
<dbReference type="OrthoDB" id="530558at2"/>
<evidence type="ECO:0000313" key="4">
    <source>
        <dbReference type="Proteomes" id="UP000185860"/>
    </source>
</evidence>
<keyword evidence="2" id="KW-0472">Membrane</keyword>
<name>A0A1U7IRZ0_9CYAN</name>
<dbReference type="STRING" id="454136.NIES2119_04635"/>
<dbReference type="InterPro" id="IPR019734">
    <property type="entry name" value="TPR_rpt"/>
</dbReference>
<dbReference type="InterPro" id="IPR011990">
    <property type="entry name" value="TPR-like_helical_dom_sf"/>
</dbReference>
<evidence type="ECO:0000313" key="3">
    <source>
        <dbReference type="EMBL" id="OKH40207.1"/>
    </source>
</evidence>
<keyword evidence="2" id="KW-1133">Transmembrane helix</keyword>
<gene>
    <name evidence="3" type="ORF">NIES2119_04635</name>
</gene>